<accession>A0AAW2ZBB1</accession>
<gene>
    <name evidence="1" type="ORF">AKO1_011955</name>
</gene>
<dbReference type="AlphaFoldDB" id="A0AAW2ZBB1"/>
<protein>
    <submittedName>
        <fullName evidence="1">Basic leucine zipper protein</fullName>
    </submittedName>
</protein>
<name>A0AAW2ZBB1_9EUKA</name>
<dbReference type="Proteomes" id="UP001431209">
    <property type="component" value="Unassembled WGS sequence"/>
</dbReference>
<comment type="caution">
    <text evidence="1">The sequence shown here is derived from an EMBL/GenBank/DDBJ whole genome shotgun (WGS) entry which is preliminary data.</text>
</comment>
<reference evidence="1 2" key="1">
    <citation type="submission" date="2024-03" db="EMBL/GenBank/DDBJ databases">
        <title>The Acrasis kona genome and developmental transcriptomes reveal deep origins of eukaryotic multicellular pathways.</title>
        <authorList>
            <person name="Sheikh S."/>
            <person name="Fu C.-J."/>
            <person name="Brown M.W."/>
            <person name="Baldauf S.L."/>
        </authorList>
    </citation>
    <scope>NUCLEOTIDE SEQUENCE [LARGE SCALE GENOMIC DNA]</scope>
    <source>
        <strain evidence="1 2">ATCC MYA-3509</strain>
    </source>
</reference>
<dbReference type="EMBL" id="JAOPGA020001213">
    <property type="protein sequence ID" value="KAL0486263.1"/>
    <property type="molecule type" value="Genomic_DNA"/>
</dbReference>
<sequence length="129" mass="14571">MELGTLQEVLNNLMLRVALLEQSVDYLTAENEKLTQLIKTTRPYKTSLTSHQLSTKKIISPIFQNFSTGTASIANVRSPVSYNTEKLSDSVCYDTYISEMSSISDTDDTSSINQRPTLMPFKKSRIWIP</sequence>
<organism evidence="1 2">
    <name type="scientific">Acrasis kona</name>
    <dbReference type="NCBI Taxonomy" id="1008807"/>
    <lineage>
        <taxon>Eukaryota</taxon>
        <taxon>Discoba</taxon>
        <taxon>Heterolobosea</taxon>
        <taxon>Tetramitia</taxon>
        <taxon>Eutetramitia</taxon>
        <taxon>Acrasidae</taxon>
        <taxon>Acrasis</taxon>
    </lineage>
</organism>
<evidence type="ECO:0000313" key="1">
    <source>
        <dbReference type="EMBL" id="KAL0486263.1"/>
    </source>
</evidence>
<keyword evidence="2" id="KW-1185">Reference proteome</keyword>
<evidence type="ECO:0000313" key="2">
    <source>
        <dbReference type="Proteomes" id="UP001431209"/>
    </source>
</evidence>
<proteinExistence type="predicted"/>